<dbReference type="Pfam" id="PF00415">
    <property type="entry name" value="RCC1"/>
    <property type="match status" value="3"/>
</dbReference>
<dbReference type="EC" id="2.7.11.1" evidence="5"/>
<keyword evidence="7" id="KW-0723">Serine/threonine-protein kinase</keyword>
<dbReference type="FunFam" id="1.10.510.10:FF:000262">
    <property type="entry name" value="Serine/threonine-protein kinase Nek8"/>
    <property type="match status" value="1"/>
</dbReference>
<evidence type="ECO:0000256" key="8">
    <source>
        <dbReference type="ARBA" id="ARBA00022553"/>
    </source>
</evidence>
<dbReference type="FunFam" id="2.130.10.30:FF:000017">
    <property type="entry name" value="Serine/threonine-protein kinase Nek8"/>
    <property type="match status" value="1"/>
</dbReference>
<keyword evidence="15" id="KW-0460">Magnesium</keyword>
<dbReference type="InterPro" id="IPR051997">
    <property type="entry name" value="STK_NEK"/>
</dbReference>
<dbReference type="SMART" id="SM00220">
    <property type="entry name" value="S_TKc"/>
    <property type="match status" value="1"/>
</dbReference>
<evidence type="ECO:0000313" key="27">
    <source>
        <dbReference type="Proteomes" id="UP000664940"/>
    </source>
</evidence>
<evidence type="ECO:0000256" key="4">
    <source>
        <dbReference type="ARBA" id="ARBA00010886"/>
    </source>
</evidence>
<evidence type="ECO:0000256" key="22">
    <source>
        <dbReference type="PROSITE-ProRule" id="PRU00235"/>
    </source>
</evidence>
<evidence type="ECO:0000256" key="6">
    <source>
        <dbReference type="ARBA" id="ARBA00022490"/>
    </source>
</evidence>
<keyword evidence="17" id="KW-0966">Cell projection</keyword>
<dbReference type="PANTHER" id="PTHR44535:SF4">
    <property type="entry name" value="SERINE_THREONINE-PROTEIN KINASE NEK8"/>
    <property type="match status" value="1"/>
</dbReference>
<evidence type="ECO:0000256" key="3">
    <source>
        <dbReference type="ARBA" id="ARBA00004430"/>
    </source>
</evidence>
<dbReference type="GO" id="GO:0004674">
    <property type="term" value="F:protein serine/threonine kinase activity"/>
    <property type="evidence" value="ECO:0007669"/>
    <property type="project" value="UniProtKB-KW"/>
</dbReference>
<evidence type="ECO:0000256" key="10">
    <source>
        <dbReference type="ARBA" id="ARBA00022723"/>
    </source>
</evidence>
<dbReference type="Gene3D" id="3.30.200.20">
    <property type="entry name" value="Phosphorylase Kinase, domain 1"/>
    <property type="match status" value="1"/>
</dbReference>
<reference evidence="26 27" key="1">
    <citation type="journal article" date="2020" name="Nature">
        <title>Six reference-quality genomes reveal evolution of bat adaptations.</title>
        <authorList>
            <person name="Jebb D."/>
            <person name="Huang Z."/>
            <person name="Pippel M."/>
            <person name="Hughes G.M."/>
            <person name="Lavrichenko K."/>
            <person name="Devanna P."/>
            <person name="Winkler S."/>
            <person name="Jermiin L.S."/>
            <person name="Skirmuntt E.C."/>
            <person name="Katzourakis A."/>
            <person name="Burkitt-Gray L."/>
            <person name="Ray D.A."/>
            <person name="Sullivan K.A.M."/>
            <person name="Roscito J.G."/>
            <person name="Kirilenko B.M."/>
            <person name="Davalos L.M."/>
            <person name="Corthals A.P."/>
            <person name="Power M.L."/>
            <person name="Jones G."/>
            <person name="Ransome R.D."/>
            <person name="Dechmann D.K.N."/>
            <person name="Locatelli A.G."/>
            <person name="Puechmaille S.J."/>
            <person name="Fedrigo O."/>
            <person name="Jarvis E.D."/>
            <person name="Hiller M."/>
            <person name="Vernes S.C."/>
            <person name="Myers E.W."/>
            <person name="Teeling E.C."/>
        </authorList>
    </citation>
    <scope>NUCLEOTIDE SEQUENCE [LARGE SCALE GENOMIC DNA]</scope>
    <source>
        <strain evidence="26">Bat1K_MPI-CBG_1</strain>
    </source>
</reference>
<dbReference type="GO" id="GO:0005813">
    <property type="term" value="C:centrosome"/>
    <property type="evidence" value="ECO:0007669"/>
    <property type="project" value="UniProtKB-SubCell"/>
</dbReference>
<evidence type="ECO:0000256" key="15">
    <source>
        <dbReference type="ARBA" id="ARBA00022842"/>
    </source>
</evidence>
<comment type="similarity">
    <text evidence="4">Belongs to the protein kinase superfamily. NEK Ser/Thr protein kinase family. NIMA subfamily.</text>
</comment>
<dbReference type="Gene3D" id="2.130.10.30">
    <property type="entry name" value="Regulator of chromosome condensation 1/beta-lactamase-inhibitor protein II"/>
    <property type="match status" value="1"/>
</dbReference>
<evidence type="ECO:0000256" key="13">
    <source>
        <dbReference type="ARBA" id="ARBA00022777"/>
    </source>
</evidence>
<dbReference type="InterPro" id="IPR008271">
    <property type="entry name" value="Ser/Thr_kinase_AS"/>
</dbReference>
<keyword evidence="6" id="KW-0963">Cytoplasm</keyword>
<evidence type="ECO:0000259" key="25">
    <source>
        <dbReference type="PROSITE" id="PS50011"/>
    </source>
</evidence>
<dbReference type="InterPro" id="IPR000408">
    <property type="entry name" value="Reg_chr_condens"/>
</dbReference>
<dbReference type="Gene3D" id="1.10.510.10">
    <property type="entry name" value="Transferase(Phosphotransferase) domain 1"/>
    <property type="match status" value="1"/>
</dbReference>
<dbReference type="PANTHER" id="PTHR44535">
    <property type="entry name" value="PROTEIN CBG16200"/>
    <property type="match status" value="1"/>
</dbReference>
<dbReference type="SUPFAM" id="SSF50985">
    <property type="entry name" value="RCC1/BLIP-II"/>
    <property type="match status" value="1"/>
</dbReference>
<keyword evidence="12 23" id="KW-0547">Nucleotide-binding</keyword>
<evidence type="ECO:0000256" key="21">
    <source>
        <dbReference type="ARBA" id="ARBA00082686"/>
    </source>
</evidence>
<evidence type="ECO:0000256" key="23">
    <source>
        <dbReference type="PROSITE-ProRule" id="PRU10141"/>
    </source>
</evidence>
<dbReference type="CDD" id="cd08220">
    <property type="entry name" value="STKc_Nek8"/>
    <property type="match status" value="1"/>
</dbReference>
<proteinExistence type="inferred from homology"/>
<keyword evidence="9" id="KW-0808">Transferase</keyword>
<keyword evidence="16" id="KW-0206">Cytoskeleton</keyword>
<dbReference type="PROSITE" id="PS50011">
    <property type="entry name" value="PROTEIN_KINASE_DOM"/>
    <property type="match status" value="1"/>
</dbReference>
<dbReference type="PROSITE" id="PS00108">
    <property type="entry name" value="PROTEIN_KINASE_ST"/>
    <property type="match status" value="1"/>
</dbReference>
<keyword evidence="14 23" id="KW-0067">ATP-binding</keyword>
<dbReference type="InterPro" id="IPR011009">
    <property type="entry name" value="Kinase-like_dom_sf"/>
</dbReference>
<gene>
    <name evidence="26" type="ORF">HJG60_000119</name>
</gene>
<protein>
    <recommendedName>
        <fullName evidence="20">Serine/threonine-protein kinase Nek8</fullName>
        <ecNumber evidence="5">2.7.11.1</ecNumber>
    </recommendedName>
    <alternativeName>
        <fullName evidence="21">Never in mitosis A-related kinase 8</fullName>
    </alternativeName>
</protein>
<feature type="repeat" description="RCC1" evidence="22">
    <location>
        <begin position="410"/>
        <end position="461"/>
    </location>
</feature>
<dbReference type="GO" id="GO:0046872">
    <property type="term" value="F:metal ion binding"/>
    <property type="evidence" value="ECO:0007669"/>
    <property type="project" value="UniProtKB-KW"/>
</dbReference>
<dbReference type="Proteomes" id="UP000664940">
    <property type="component" value="Unassembled WGS sequence"/>
</dbReference>
<dbReference type="EMBL" id="JABVXQ010000008">
    <property type="protein sequence ID" value="KAF6091957.1"/>
    <property type="molecule type" value="Genomic_DNA"/>
</dbReference>
<comment type="caution">
    <text evidence="26">The sequence shown here is derived from an EMBL/GenBank/DDBJ whole genome shotgun (WGS) entry which is preliminary data.</text>
</comment>
<feature type="domain" description="Protein kinase" evidence="25">
    <location>
        <begin position="4"/>
        <end position="258"/>
    </location>
</feature>
<evidence type="ECO:0000313" key="26">
    <source>
        <dbReference type="EMBL" id="KAF6091957.1"/>
    </source>
</evidence>
<evidence type="ECO:0000256" key="14">
    <source>
        <dbReference type="ARBA" id="ARBA00022840"/>
    </source>
</evidence>
<dbReference type="PROSITE" id="PS00107">
    <property type="entry name" value="PROTEIN_KINASE_ATP"/>
    <property type="match status" value="1"/>
</dbReference>
<evidence type="ECO:0000256" key="2">
    <source>
        <dbReference type="ARBA" id="ARBA00004300"/>
    </source>
</evidence>
<comment type="catalytic activity">
    <reaction evidence="19">
        <text>L-seryl-[protein] + ATP = O-phospho-L-seryl-[protein] + ADP + H(+)</text>
        <dbReference type="Rhea" id="RHEA:17989"/>
        <dbReference type="Rhea" id="RHEA-COMP:9863"/>
        <dbReference type="Rhea" id="RHEA-COMP:11604"/>
        <dbReference type="ChEBI" id="CHEBI:15378"/>
        <dbReference type="ChEBI" id="CHEBI:29999"/>
        <dbReference type="ChEBI" id="CHEBI:30616"/>
        <dbReference type="ChEBI" id="CHEBI:83421"/>
        <dbReference type="ChEBI" id="CHEBI:456216"/>
        <dbReference type="EC" id="2.7.11.1"/>
    </reaction>
</comment>
<evidence type="ECO:0000256" key="16">
    <source>
        <dbReference type="ARBA" id="ARBA00023212"/>
    </source>
</evidence>
<dbReference type="InterPro" id="IPR009091">
    <property type="entry name" value="RCC1/BLIP-II"/>
</dbReference>
<evidence type="ECO:0000256" key="5">
    <source>
        <dbReference type="ARBA" id="ARBA00012513"/>
    </source>
</evidence>
<evidence type="ECO:0000256" key="24">
    <source>
        <dbReference type="SAM" id="MobiDB-lite"/>
    </source>
</evidence>
<dbReference type="InterPro" id="IPR044120">
    <property type="entry name" value="STKc_Nek8"/>
</dbReference>
<keyword evidence="13" id="KW-0418">Kinase</keyword>
<accession>A0A834DVS1</accession>
<comment type="subcellular location">
    <subcellularLocation>
        <location evidence="3">Cytoplasm</location>
        <location evidence="3">Cytoskeleton</location>
        <location evidence="3">Cilium axoneme</location>
    </subcellularLocation>
    <subcellularLocation>
        <location evidence="2">Cytoplasm</location>
        <location evidence="2">Cytoskeleton</location>
        <location evidence="2">Microtubule organizing center</location>
        <location evidence="2">Centrosome</location>
    </subcellularLocation>
</comment>
<dbReference type="AlphaFoldDB" id="A0A834DVS1"/>
<dbReference type="FunFam" id="3.30.200.20:FF:000243">
    <property type="entry name" value="serine/threonine-protein kinase Nek8"/>
    <property type="match status" value="1"/>
</dbReference>
<dbReference type="InterPro" id="IPR017441">
    <property type="entry name" value="Protein_kinase_ATP_BS"/>
</dbReference>
<feature type="repeat" description="RCC1" evidence="22">
    <location>
        <begin position="462"/>
        <end position="514"/>
    </location>
</feature>
<evidence type="ECO:0000256" key="12">
    <source>
        <dbReference type="ARBA" id="ARBA00022741"/>
    </source>
</evidence>
<evidence type="ECO:0000256" key="9">
    <source>
        <dbReference type="ARBA" id="ARBA00022679"/>
    </source>
</evidence>
<evidence type="ECO:0000256" key="11">
    <source>
        <dbReference type="ARBA" id="ARBA00022737"/>
    </source>
</evidence>
<dbReference type="PROSITE" id="PS50012">
    <property type="entry name" value="RCC1_3"/>
    <property type="match status" value="3"/>
</dbReference>
<keyword evidence="10" id="KW-0479">Metal-binding</keyword>
<dbReference type="Pfam" id="PF00069">
    <property type="entry name" value="Pkinase"/>
    <property type="match status" value="1"/>
</dbReference>
<keyword evidence="8" id="KW-0597">Phosphoprotein</keyword>
<comment type="cofactor">
    <cofactor evidence="1">
        <name>Mg(2+)</name>
        <dbReference type="ChEBI" id="CHEBI:18420"/>
    </cofactor>
</comment>
<evidence type="ECO:0000256" key="7">
    <source>
        <dbReference type="ARBA" id="ARBA00022527"/>
    </source>
</evidence>
<feature type="binding site" evidence="23">
    <location>
        <position position="33"/>
    </location>
    <ligand>
        <name>ATP</name>
        <dbReference type="ChEBI" id="CHEBI:30616"/>
    </ligand>
</feature>
<dbReference type="GO" id="GO:0009887">
    <property type="term" value="P:animal organ morphogenesis"/>
    <property type="evidence" value="ECO:0007669"/>
    <property type="project" value="TreeGrafter"/>
</dbReference>
<evidence type="ECO:0000256" key="20">
    <source>
        <dbReference type="ARBA" id="ARBA00067737"/>
    </source>
</evidence>
<comment type="catalytic activity">
    <reaction evidence="18">
        <text>L-threonyl-[protein] + ATP = O-phospho-L-threonyl-[protein] + ADP + H(+)</text>
        <dbReference type="Rhea" id="RHEA:46608"/>
        <dbReference type="Rhea" id="RHEA-COMP:11060"/>
        <dbReference type="Rhea" id="RHEA-COMP:11605"/>
        <dbReference type="ChEBI" id="CHEBI:15378"/>
        <dbReference type="ChEBI" id="CHEBI:30013"/>
        <dbReference type="ChEBI" id="CHEBI:30616"/>
        <dbReference type="ChEBI" id="CHEBI:61977"/>
        <dbReference type="ChEBI" id="CHEBI:456216"/>
        <dbReference type="EC" id="2.7.11.1"/>
    </reaction>
</comment>
<evidence type="ECO:0000256" key="18">
    <source>
        <dbReference type="ARBA" id="ARBA00047899"/>
    </source>
</evidence>
<evidence type="ECO:0000256" key="17">
    <source>
        <dbReference type="ARBA" id="ARBA00023273"/>
    </source>
</evidence>
<feature type="repeat" description="RCC1" evidence="22">
    <location>
        <begin position="344"/>
        <end position="409"/>
    </location>
</feature>
<organism evidence="26 27">
    <name type="scientific">Phyllostomus discolor</name>
    <name type="common">pale spear-nosed bat</name>
    <dbReference type="NCBI Taxonomy" id="89673"/>
    <lineage>
        <taxon>Eukaryota</taxon>
        <taxon>Metazoa</taxon>
        <taxon>Chordata</taxon>
        <taxon>Craniata</taxon>
        <taxon>Vertebrata</taxon>
        <taxon>Euteleostomi</taxon>
        <taxon>Mammalia</taxon>
        <taxon>Eutheria</taxon>
        <taxon>Laurasiatheria</taxon>
        <taxon>Chiroptera</taxon>
        <taxon>Yangochiroptera</taxon>
        <taxon>Phyllostomidae</taxon>
        <taxon>Phyllostominae</taxon>
        <taxon>Phyllostomus</taxon>
    </lineage>
</organism>
<dbReference type="GO" id="GO:0005524">
    <property type="term" value="F:ATP binding"/>
    <property type="evidence" value="ECO:0007669"/>
    <property type="project" value="UniProtKB-UniRule"/>
</dbReference>
<name>A0A834DVS1_9CHIR</name>
<evidence type="ECO:0000256" key="1">
    <source>
        <dbReference type="ARBA" id="ARBA00001946"/>
    </source>
</evidence>
<feature type="region of interest" description="Disordered" evidence="24">
    <location>
        <begin position="277"/>
        <end position="299"/>
    </location>
</feature>
<dbReference type="GO" id="GO:0005930">
    <property type="term" value="C:axoneme"/>
    <property type="evidence" value="ECO:0007669"/>
    <property type="project" value="UniProtKB-SubCell"/>
</dbReference>
<sequence>MDKYERIRVVGRGAFGIVHLCLRKADQKLVIIKQIPVEQMTKEERQAAQNECQVLKLLNHPNVIEYYENFLEDKALMIAMEYAPGGTLAEFIQKRCNSLLEEETIMHFFVQILLALHHVHTHLILHRDLKTQNILLDKHRMVVKIGDFGISKILSSKSKAYTVVGTPCYISPELCEGKPYNQKSDIWALGCVLYELASLKRAFEAANLPALVLKIMSGTFAPISDRYSPELRQLVLSLLSLEPAQRPPLSHIMAQPLCIRALLNLHTDVGSVRMRRAEKSLTTGPPLAPGSTGSRTTSARCRGRLGLGTRESHNCPQQVPVPPGQEAQRVVCGIDSSVILTVPGQVLACGSNRFNKLGLDHLCLGEEPSPHQQVEEALSFTLLGSAPLDQEPLLSVDLGTAHSAAVTASGDCYTFGSNQHGQLGTSARRVSRAPCQVQGLRGIKIAMVACGDAFTVAIGAEGEVYSWGKGARGRLGRRDEDAGLPRPVQLDETHPYTVTSVSCCHGNTLLAVRPVTDEPVPP</sequence>
<dbReference type="SUPFAM" id="SSF56112">
    <property type="entry name" value="Protein kinase-like (PK-like)"/>
    <property type="match status" value="1"/>
</dbReference>
<evidence type="ECO:0000256" key="19">
    <source>
        <dbReference type="ARBA" id="ARBA00048679"/>
    </source>
</evidence>
<keyword evidence="11" id="KW-0677">Repeat</keyword>
<dbReference type="InterPro" id="IPR000719">
    <property type="entry name" value="Prot_kinase_dom"/>
</dbReference>